<evidence type="ECO:0000313" key="6">
    <source>
        <dbReference type="Proteomes" id="UP000049472"/>
    </source>
</evidence>
<reference evidence="5 7" key="4">
    <citation type="submission" date="2019-09" db="EMBL/GenBank/DDBJ databases">
        <title>Strain-level analysis of Eubacterium rectale using genomes from metagenomes.</title>
        <authorList>
            <person name="Karcher N."/>
            <person name="Segata N."/>
        </authorList>
    </citation>
    <scope>NUCLEOTIDE SEQUENCE [LARGE SCALE GENOMIC DNA]</scope>
    <source>
        <strain evidence="5 7">T3WBe13</strain>
    </source>
</reference>
<keyword evidence="2" id="KW-1133">Transmembrane helix</keyword>
<proteinExistence type="predicted"/>
<accession>A0A0M6WBX3</accession>
<dbReference type="EMBL" id="VSTF01000017">
    <property type="protein sequence ID" value="TYL57566.1"/>
    <property type="molecule type" value="Genomic_DNA"/>
</dbReference>
<dbReference type="Proteomes" id="UP001197741">
    <property type="component" value="Unassembled WGS sequence"/>
</dbReference>
<reference evidence="5 7" key="3">
    <citation type="submission" date="2019-08" db="EMBL/GenBank/DDBJ databases">
        <authorList>
            <person name="Duncan S."/>
            <person name="Walker A."/>
        </authorList>
    </citation>
    <scope>NUCLEOTIDE SEQUENCE [LARGE SCALE GENOMIC DNA]</scope>
    <source>
        <strain evidence="5 7">T3WBe13</strain>
    </source>
</reference>
<feature type="transmembrane region" description="Helical" evidence="2">
    <location>
        <begin position="200"/>
        <end position="224"/>
    </location>
</feature>
<feature type="transmembrane region" description="Helical" evidence="2">
    <location>
        <begin position="12"/>
        <end position="33"/>
    </location>
</feature>
<reference evidence="4" key="5">
    <citation type="submission" date="2021-10" db="EMBL/GenBank/DDBJ databases">
        <title>Collection of gut derived symbiotic bacterial strains cultured from healthy donors.</title>
        <authorList>
            <person name="Lin H."/>
            <person name="Littmann E."/>
            <person name="Kohout C."/>
            <person name="Pamer E.G."/>
        </authorList>
    </citation>
    <scope>NUCLEOTIDE SEQUENCE</scope>
    <source>
        <strain evidence="4">DFI.7.28A</strain>
    </source>
</reference>
<evidence type="ECO:0000313" key="4">
    <source>
        <dbReference type="EMBL" id="MCB6961355.1"/>
    </source>
</evidence>
<protein>
    <submittedName>
        <fullName evidence="4">ABC transporter permease</fullName>
    </submittedName>
</protein>
<reference evidence="3" key="1">
    <citation type="submission" date="2015-05" db="EMBL/GenBank/DDBJ databases">
        <authorList>
            <person name="Wang D.B."/>
            <person name="Wang M."/>
        </authorList>
    </citation>
    <scope>NUCLEOTIDE SEQUENCE [LARGE SCALE GENOMIC DNA]</scope>
    <source>
        <strain evidence="3">T1-815</strain>
    </source>
</reference>
<keyword evidence="6" id="KW-1185">Reference proteome</keyword>
<reference evidence="6" key="2">
    <citation type="submission" date="2015-05" db="EMBL/GenBank/DDBJ databases">
        <authorList>
            <consortium name="Pathogen Informatics"/>
        </authorList>
    </citation>
    <scope>NUCLEOTIDE SEQUENCE [LARGE SCALE GENOMIC DNA]</scope>
    <source>
        <strain evidence="6">T1-815</strain>
    </source>
</reference>
<dbReference type="Proteomes" id="UP000049472">
    <property type="component" value="Unassembled WGS sequence"/>
</dbReference>
<feature type="transmembrane region" description="Helical" evidence="2">
    <location>
        <begin position="253"/>
        <end position="279"/>
    </location>
</feature>
<dbReference type="Proteomes" id="UP000324327">
    <property type="component" value="Unassembled WGS sequence"/>
</dbReference>
<organism evidence="3 6">
    <name type="scientific">Agathobacter rectalis</name>
    <dbReference type="NCBI Taxonomy" id="39491"/>
    <lineage>
        <taxon>Bacteria</taxon>
        <taxon>Bacillati</taxon>
        <taxon>Bacillota</taxon>
        <taxon>Clostridia</taxon>
        <taxon>Lachnospirales</taxon>
        <taxon>Lachnospiraceae</taxon>
        <taxon>Agathobacter</taxon>
    </lineage>
</organism>
<sequence>MRYEIKKILSCKILMISMIVAFIFSMAISYNAYANEKIDLREFSAYIGDFSERKYDVIEQKVMELQNEYEETQNVDVMDEMFVYLTLDKDALNCHNVVEYRDSVISDSEIKIKTESGYYKRMNETINKLYGKKTNLVIGESETLNEVYDLFCVTDIVDIVFIIVIILFSSFLFLNEHNNNTFYMIKSSYRGGKLSYRNKIVVTLFFSIMASVVETLGMTIWSVFWNKIDQWNTSILLNNAFLHSPYSITLFEMIIVVVIMRAIGFFVLSSVFIFVSLFFKSNIVPIAINTFIGLGGIAINYILSGKYFALSGGTIREAENYDILRKYTPFPLISESVNYFKEYEPINLMGVPIQLLSYSLIINLVFAIIVIALGYYFYNTNFRES</sequence>
<dbReference type="AlphaFoldDB" id="A0A0M6WBX3"/>
<gene>
    <name evidence="5" type="ORF">FYL31_12510</name>
    <name evidence="4" type="ORF">LIZ82_10720</name>
    <name evidence="3" type="ORF">T1815_02591</name>
</gene>
<evidence type="ECO:0000256" key="2">
    <source>
        <dbReference type="SAM" id="Phobius"/>
    </source>
</evidence>
<name>A0A0M6WBX3_9FIRM</name>
<feature type="transmembrane region" description="Helical" evidence="2">
    <location>
        <begin position="286"/>
        <end position="303"/>
    </location>
</feature>
<keyword evidence="2" id="KW-0472">Membrane</keyword>
<dbReference type="RefSeq" id="WP_055060853.1">
    <property type="nucleotide sequence ID" value="NZ_CP100127.1"/>
</dbReference>
<keyword evidence="2" id="KW-0812">Transmembrane</keyword>
<evidence type="ECO:0000256" key="1">
    <source>
        <dbReference type="SAM" id="Coils"/>
    </source>
</evidence>
<evidence type="ECO:0000313" key="7">
    <source>
        <dbReference type="Proteomes" id="UP000324327"/>
    </source>
</evidence>
<dbReference type="EMBL" id="JAJCJQ010000017">
    <property type="protein sequence ID" value="MCB6961355.1"/>
    <property type="molecule type" value="Genomic_DNA"/>
</dbReference>
<feature type="coiled-coil region" evidence="1">
    <location>
        <begin position="48"/>
        <end position="75"/>
    </location>
</feature>
<keyword evidence="1" id="KW-0175">Coiled coil</keyword>
<feature type="transmembrane region" description="Helical" evidence="2">
    <location>
        <begin position="156"/>
        <end position="174"/>
    </location>
</feature>
<feature type="transmembrane region" description="Helical" evidence="2">
    <location>
        <begin position="355"/>
        <end position="378"/>
    </location>
</feature>
<evidence type="ECO:0000313" key="3">
    <source>
        <dbReference type="EMBL" id="CRL32005.1"/>
    </source>
</evidence>
<dbReference type="EMBL" id="CVRQ01000001">
    <property type="protein sequence ID" value="CRL32005.1"/>
    <property type="molecule type" value="Genomic_DNA"/>
</dbReference>
<evidence type="ECO:0000313" key="5">
    <source>
        <dbReference type="EMBL" id="TYL57566.1"/>
    </source>
</evidence>